<evidence type="ECO:0000313" key="2">
    <source>
        <dbReference type="EMBL" id="ODA33429.1"/>
    </source>
</evidence>
<dbReference type="PANTHER" id="PTHR42194:SF1">
    <property type="entry name" value="UPF0276 PROTEIN HI_1600"/>
    <property type="match status" value="1"/>
</dbReference>
<dbReference type="AlphaFoldDB" id="A0A1C3EJM6"/>
<comment type="caution">
    <text evidence="2">The sequence shown here is derived from an EMBL/GenBank/DDBJ whole genome shotgun (WGS) entry which is preliminary data.</text>
</comment>
<proteinExistence type="inferred from homology"/>
<dbReference type="InterPro" id="IPR036237">
    <property type="entry name" value="Xyl_isomerase-like_sf"/>
</dbReference>
<gene>
    <name evidence="2" type="ORF">A8L45_10285</name>
</gene>
<dbReference type="SUPFAM" id="SSF51658">
    <property type="entry name" value="Xylose isomerase-like"/>
    <property type="match status" value="1"/>
</dbReference>
<sequence length="286" mass="32358">MNISIENQVGVGLRRQHHDYFQQNRPDIGWLEIHSENYFRPGSVSHTTLMSLREQYPISCHGVGLSLGSVDQLNPAHLAQLKTLVDAVNPILVSEHLSWSSVDGQYFNDLLPLPYTEEALDVFCRNVSQTQDYLGRQLLVENPSSYLSFSHSTMPEWEFLVEVQRRTQCGLLLDLNNIHVSAFNHGFDSKAYLEAIDPTTVQEIHLAGYTVSSTDSGEIWIDTHSRPVSEPVWHLYHYWVAKHGMCKTLIEWDADLPEPDVLLNEAQKARDIASEALTSSQVESAS</sequence>
<keyword evidence="3" id="KW-1185">Reference proteome</keyword>
<reference evidence="2 3" key="1">
    <citation type="submission" date="2016-05" db="EMBL/GenBank/DDBJ databases">
        <title>Genomic Taxonomy of the Vibrionaceae.</title>
        <authorList>
            <person name="Gomez-Gil B."/>
            <person name="Enciso-Ibarra J."/>
        </authorList>
    </citation>
    <scope>NUCLEOTIDE SEQUENCE [LARGE SCALE GENOMIC DNA]</scope>
    <source>
        <strain evidence="2 3">CAIM 1920</strain>
    </source>
</reference>
<dbReference type="HAMAP" id="MF_00697">
    <property type="entry name" value="UPF0276"/>
    <property type="match status" value="1"/>
</dbReference>
<dbReference type="STRING" id="1080227.A8L45_10285"/>
<evidence type="ECO:0000256" key="1">
    <source>
        <dbReference type="HAMAP-Rule" id="MF_00697"/>
    </source>
</evidence>
<dbReference type="EMBL" id="LYBM01000016">
    <property type="protein sequence ID" value="ODA33429.1"/>
    <property type="molecule type" value="Genomic_DNA"/>
</dbReference>
<organism evidence="2 3">
    <name type="scientific">Veronia pacifica</name>
    <dbReference type="NCBI Taxonomy" id="1080227"/>
    <lineage>
        <taxon>Bacteria</taxon>
        <taxon>Pseudomonadati</taxon>
        <taxon>Pseudomonadota</taxon>
        <taxon>Gammaproteobacteria</taxon>
        <taxon>Vibrionales</taxon>
        <taxon>Vibrionaceae</taxon>
        <taxon>Veronia</taxon>
    </lineage>
</organism>
<dbReference type="Pfam" id="PF05114">
    <property type="entry name" value="MbnB_TglH_ChrH"/>
    <property type="match status" value="1"/>
</dbReference>
<name>A0A1C3EJM6_9GAMM</name>
<comment type="similarity">
    <text evidence="1">Belongs to the UPF0276 family.</text>
</comment>
<dbReference type="InterPro" id="IPR007801">
    <property type="entry name" value="MbnB/TglH/ChrH"/>
</dbReference>
<dbReference type="PANTHER" id="PTHR42194">
    <property type="entry name" value="UPF0276 PROTEIN HI_1600"/>
    <property type="match status" value="1"/>
</dbReference>
<accession>A0A1C3EJM6</accession>
<dbReference type="Proteomes" id="UP000094936">
    <property type="component" value="Unassembled WGS sequence"/>
</dbReference>
<protein>
    <recommendedName>
        <fullName evidence="1">UPF0276 protein A8L45_10285</fullName>
    </recommendedName>
</protein>
<dbReference type="NCBIfam" id="NF003818">
    <property type="entry name" value="PRK05409.1"/>
    <property type="match status" value="1"/>
</dbReference>
<dbReference type="Gene3D" id="3.20.20.150">
    <property type="entry name" value="Divalent-metal-dependent TIM barrel enzymes"/>
    <property type="match status" value="1"/>
</dbReference>
<evidence type="ECO:0000313" key="3">
    <source>
        <dbReference type="Proteomes" id="UP000094936"/>
    </source>
</evidence>